<protein>
    <submittedName>
        <fullName evidence="2">Membrane protein, putative</fullName>
    </submittedName>
</protein>
<sequence length="73" mass="8283">MAPPSADEVVPLVGKNIMFSHPANVIQFHIALWLLLAIAAILILFMYFFYNSFGRDDPILYSQINVTSQQKNK</sequence>
<proteinExistence type="predicted"/>
<dbReference type="Pfam" id="PF23529">
    <property type="entry name" value="Microp_apicomplexa_16"/>
    <property type="match status" value="1"/>
</dbReference>
<keyword evidence="1" id="KW-0812">Transmembrane</keyword>
<evidence type="ECO:0000313" key="3">
    <source>
        <dbReference type="Proteomes" id="UP000002173"/>
    </source>
</evidence>
<dbReference type="VEuPathDB" id="PiroplasmaDB:BBOV_I002430"/>
<dbReference type="GeneID" id="5477109"/>
<dbReference type="RefSeq" id="XP_001608893.1">
    <property type="nucleotide sequence ID" value="XM_001608843.1"/>
</dbReference>
<dbReference type="AlphaFoldDB" id="A7AW97"/>
<dbReference type="EMBL" id="AAXT01000005">
    <property type="protein sequence ID" value="EDO05325.1"/>
    <property type="molecule type" value="Genomic_DNA"/>
</dbReference>
<dbReference type="FunCoup" id="A7AW97">
    <property type="interactions" value="11"/>
</dbReference>
<evidence type="ECO:0000313" key="2">
    <source>
        <dbReference type="EMBL" id="EDO05325.1"/>
    </source>
</evidence>
<dbReference type="InParanoid" id="A7AW97"/>
<keyword evidence="1" id="KW-1133">Transmembrane helix</keyword>
<organism evidence="2 3">
    <name type="scientific">Babesia bovis</name>
    <dbReference type="NCBI Taxonomy" id="5865"/>
    <lineage>
        <taxon>Eukaryota</taxon>
        <taxon>Sar</taxon>
        <taxon>Alveolata</taxon>
        <taxon>Apicomplexa</taxon>
        <taxon>Aconoidasida</taxon>
        <taxon>Piroplasmida</taxon>
        <taxon>Babesiidae</taxon>
        <taxon>Babesia</taxon>
    </lineage>
</organism>
<dbReference type="Proteomes" id="UP000002173">
    <property type="component" value="Unassembled WGS sequence"/>
</dbReference>
<reference evidence="2 3" key="1">
    <citation type="journal article" date="2007" name="PLoS Pathog.">
        <title>Genome sequence of Babesia bovis and comparative analysis of apicomplexan hemoprotozoa.</title>
        <authorList>
            <person name="Brayton K.A."/>
            <person name="Lau A.O.T."/>
            <person name="Herndon D.R."/>
            <person name="Hannick L."/>
            <person name="Kappmeyer L.S."/>
            <person name="Berens S.J."/>
            <person name="Bidwell S.L."/>
            <person name="Brown W.C."/>
            <person name="Crabtree J."/>
            <person name="Fadrosh D."/>
            <person name="Feldblum T."/>
            <person name="Forberger H.A."/>
            <person name="Haas B.J."/>
            <person name="Howell J.M."/>
            <person name="Khouri H."/>
            <person name="Koo H."/>
            <person name="Mann D.J."/>
            <person name="Norimine J."/>
            <person name="Paulsen I.T."/>
            <person name="Radune D."/>
            <person name="Ren Q."/>
            <person name="Smith R.K. Jr."/>
            <person name="Suarez C.E."/>
            <person name="White O."/>
            <person name="Wortman J.R."/>
            <person name="Knowles D.P. Jr."/>
            <person name="McElwain T.F."/>
            <person name="Nene V.M."/>
        </authorList>
    </citation>
    <scope>NUCLEOTIDE SEQUENCE [LARGE SCALE GENOMIC DNA]</scope>
    <source>
        <strain evidence="2">T2Bo</strain>
    </source>
</reference>
<keyword evidence="3" id="KW-1185">Reference proteome</keyword>
<evidence type="ECO:0000256" key="1">
    <source>
        <dbReference type="SAM" id="Phobius"/>
    </source>
</evidence>
<keyword evidence="1" id="KW-0472">Membrane</keyword>
<reference evidence="3" key="2">
    <citation type="journal article" date="2020" name="Data Brief">
        <title>Transcriptome dataset of Babesia bovis life stages within vertebrate and invertebrate hosts.</title>
        <authorList>
            <person name="Ueti M.W."/>
            <person name="Johnson W.C."/>
            <person name="Kappmeyer L.S."/>
            <person name="Herndon D.R."/>
            <person name="Mousel M.R."/>
            <person name="Reif K.E."/>
            <person name="Taus N.S."/>
            <person name="Ifeonu O.O."/>
            <person name="Silva J.C."/>
            <person name="Suarez C.E."/>
            <person name="Brayton K.A."/>
        </authorList>
    </citation>
    <scope>NUCLEOTIDE SEQUENCE [LARGE SCALE GENOMIC DNA]</scope>
</reference>
<reference evidence="3" key="3">
    <citation type="journal article" date="2021" name="Int. J. Parasitol.">
        <title>Comparative analysis of gene expression between Babesia bovis blood stages and kinetes allowed by improved genome annotation.</title>
        <authorList>
            <person name="Ueti M.W."/>
            <person name="Johnson W.C."/>
            <person name="Kappmeyer L.S."/>
            <person name="Herndon D.R."/>
            <person name="Mousel M.R."/>
            <person name="Reif K.E."/>
            <person name="Taus N.S."/>
            <person name="Ifeonu O.O."/>
            <person name="Silva J.C."/>
            <person name="Suarez C.E."/>
            <person name="Brayton K.A."/>
        </authorList>
    </citation>
    <scope>NUCLEOTIDE SEQUENCE [LARGE SCALE GENOMIC DNA]</scope>
</reference>
<accession>A7AW97</accession>
<feature type="transmembrane region" description="Helical" evidence="1">
    <location>
        <begin position="30"/>
        <end position="50"/>
    </location>
</feature>
<dbReference type="KEGG" id="bbo:BBOV_I002430"/>
<dbReference type="InterPro" id="IPR056355">
    <property type="entry name" value="Microp_apicomplexa_16"/>
</dbReference>
<name>A7AW97_BABBO</name>
<gene>
    <name evidence="2" type="ORF">BBOV_I002430</name>
</gene>
<dbReference type="OMA" id="VIQYHIT"/>
<comment type="caution">
    <text evidence="2">The sequence shown here is derived from an EMBL/GenBank/DDBJ whole genome shotgun (WGS) entry which is preliminary data.</text>
</comment>